<keyword evidence="10" id="KW-1185">Reference proteome</keyword>
<dbReference type="PANTHER" id="PTHR10030:SF37">
    <property type="entry name" value="ALPHA-L-FUCOSIDASE-RELATED"/>
    <property type="match status" value="1"/>
</dbReference>
<dbReference type="PANTHER" id="PTHR10030">
    <property type="entry name" value="ALPHA-L-FUCOSIDASE"/>
    <property type="match status" value="1"/>
</dbReference>
<evidence type="ECO:0000256" key="7">
    <source>
        <dbReference type="SAM" id="SignalP"/>
    </source>
</evidence>
<evidence type="ECO:0000256" key="4">
    <source>
        <dbReference type="ARBA" id="ARBA00022729"/>
    </source>
</evidence>
<dbReference type="GO" id="GO:0016139">
    <property type="term" value="P:glycoside catabolic process"/>
    <property type="evidence" value="ECO:0007669"/>
    <property type="project" value="TreeGrafter"/>
</dbReference>
<dbReference type="GO" id="GO:0006004">
    <property type="term" value="P:fucose metabolic process"/>
    <property type="evidence" value="ECO:0007669"/>
    <property type="project" value="InterPro"/>
</dbReference>
<evidence type="ECO:0000256" key="2">
    <source>
        <dbReference type="ARBA" id="ARBA00007951"/>
    </source>
</evidence>
<evidence type="ECO:0000256" key="6">
    <source>
        <dbReference type="ARBA" id="ARBA00023295"/>
    </source>
</evidence>
<dbReference type="PRINTS" id="PR00741">
    <property type="entry name" value="GLHYDRLASE29"/>
</dbReference>
<keyword evidence="6" id="KW-0326">Glycosidase</keyword>
<dbReference type="Gene3D" id="2.60.40.1180">
    <property type="entry name" value="Golgi alpha-mannosidase II"/>
    <property type="match status" value="1"/>
</dbReference>
<dbReference type="Gene3D" id="2.60.120.260">
    <property type="entry name" value="Galactose-binding domain-like"/>
    <property type="match status" value="1"/>
</dbReference>
<sequence length="589" mass="65839">MPFTLTNSRRLYPALLALLFTITALAQPVLPQKERLAWWKAARFGLFIHWGPVTLTGKEISWSRNEYGKSRYDSLYRRFNPTRFNAKEWVAQAKAGGMKYVVLTAKHHDGFCLWNTQTSPYNIMSAPFGRDVCKELADAVHEAGLKLGWYFSLADWKDPDCRNPVSNSAFTDRMKAQLTELLTNYGKVSLLWFDYEGSPSPANPKPIYELAHRLQPGIILNNRLEAFTPDESHSQPGKYGDYTTPEGFVAGFGQTPWETCTNLGHQWAWKFGDTPRSLRETVHTLLRCVGSNGNLLLNVGPDSLGQFPPLFANRLRELGNWISPRSEAIYGTLGGPYTPTDSYVCTQKGNTIYVHVLSGTEVTVTLPSLPATIKQATLLDGRPVAFRQEKNKLLLTVPLAMRDSIATIIALTLDRPAATVPLIRPFTKTGSLAYGKVATASSQLSHFLHNAAAAVDDDPKTYWKLGRRTDVDFDTYYGQDLSFQSPALQALYNPTGWLEVDLGKPQRVGEVLVRDFSSTPNSEPVAQISRFAIQYQKGNDWVTVAQGQQPGANWQQTISPITAQRFRLIIQESVGSIGIREFELFPPKQ</sequence>
<dbReference type="KEGG" id="sfol:H3H32_13125"/>
<evidence type="ECO:0000256" key="5">
    <source>
        <dbReference type="ARBA" id="ARBA00022801"/>
    </source>
</evidence>
<dbReference type="InterPro" id="IPR000933">
    <property type="entry name" value="Glyco_hydro_29"/>
</dbReference>
<dbReference type="RefSeq" id="WP_182463136.1">
    <property type="nucleotide sequence ID" value="NZ_CP059732.1"/>
</dbReference>
<dbReference type="Gene3D" id="3.20.20.80">
    <property type="entry name" value="Glycosidases"/>
    <property type="match status" value="1"/>
</dbReference>
<gene>
    <name evidence="9" type="ORF">H3H32_13125</name>
</gene>
<dbReference type="SUPFAM" id="SSF49785">
    <property type="entry name" value="Galactose-binding domain-like"/>
    <property type="match status" value="1"/>
</dbReference>
<evidence type="ECO:0000259" key="8">
    <source>
        <dbReference type="PROSITE" id="PS50022"/>
    </source>
</evidence>
<feature type="domain" description="F5/8 type C" evidence="8">
    <location>
        <begin position="425"/>
        <end position="587"/>
    </location>
</feature>
<dbReference type="Pfam" id="PF00754">
    <property type="entry name" value="F5_F8_type_C"/>
    <property type="match status" value="1"/>
</dbReference>
<feature type="chain" id="PRO_5028961065" description="alpha-L-fucosidase" evidence="7">
    <location>
        <begin position="27"/>
        <end position="589"/>
    </location>
</feature>
<dbReference type="AlphaFoldDB" id="A0A7G5H3R6"/>
<evidence type="ECO:0000313" key="9">
    <source>
        <dbReference type="EMBL" id="QMW05758.1"/>
    </source>
</evidence>
<reference evidence="9 10" key="1">
    <citation type="submission" date="2020-07" db="EMBL/GenBank/DDBJ databases">
        <title>Spirosoma foliorum sp. nov., isolated from the leaves on the Nejang mountain Korea, Republic of.</title>
        <authorList>
            <person name="Ho H."/>
            <person name="Lee Y.-J."/>
            <person name="Nurcahyanto D.-A."/>
            <person name="Kim S.-G."/>
        </authorList>
    </citation>
    <scope>NUCLEOTIDE SEQUENCE [LARGE SCALE GENOMIC DNA]</scope>
    <source>
        <strain evidence="9 10">PL0136</strain>
    </source>
</reference>
<evidence type="ECO:0000256" key="3">
    <source>
        <dbReference type="ARBA" id="ARBA00012662"/>
    </source>
</evidence>
<protein>
    <recommendedName>
        <fullName evidence="3">alpha-L-fucosidase</fullName>
        <ecNumber evidence="3">3.2.1.51</ecNumber>
    </recommendedName>
</protein>
<dbReference type="SUPFAM" id="SSF51445">
    <property type="entry name" value="(Trans)glycosidases"/>
    <property type="match status" value="1"/>
</dbReference>
<dbReference type="InterPro" id="IPR013780">
    <property type="entry name" value="Glyco_hydro_b"/>
</dbReference>
<dbReference type="Pfam" id="PF01120">
    <property type="entry name" value="Alpha_L_fucos"/>
    <property type="match status" value="1"/>
</dbReference>
<dbReference type="EC" id="3.2.1.51" evidence="3"/>
<dbReference type="EMBL" id="CP059732">
    <property type="protein sequence ID" value="QMW05758.1"/>
    <property type="molecule type" value="Genomic_DNA"/>
</dbReference>
<evidence type="ECO:0000256" key="1">
    <source>
        <dbReference type="ARBA" id="ARBA00004071"/>
    </source>
</evidence>
<dbReference type="GO" id="GO:0004560">
    <property type="term" value="F:alpha-L-fucosidase activity"/>
    <property type="evidence" value="ECO:0007669"/>
    <property type="project" value="InterPro"/>
</dbReference>
<organism evidence="9 10">
    <name type="scientific">Spirosoma foliorum</name>
    <dbReference type="NCBI Taxonomy" id="2710596"/>
    <lineage>
        <taxon>Bacteria</taxon>
        <taxon>Pseudomonadati</taxon>
        <taxon>Bacteroidota</taxon>
        <taxon>Cytophagia</taxon>
        <taxon>Cytophagales</taxon>
        <taxon>Cytophagaceae</taxon>
        <taxon>Spirosoma</taxon>
    </lineage>
</organism>
<proteinExistence type="inferred from homology"/>
<feature type="signal peptide" evidence="7">
    <location>
        <begin position="1"/>
        <end position="26"/>
    </location>
</feature>
<dbReference type="InterPro" id="IPR057739">
    <property type="entry name" value="Glyco_hydro_29_N"/>
</dbReference>
<dbReference type="GO" id="GO:0005764">
    <property type="term" value="C:lysosome"/>
    <property type="evidence" value="ECO:0007669"/>
    <property type="project" value="TreeGrafter"/>
</dbReference>
<dbReference type="SMART" id="SM00812">
    <property type="entry name" value="Alpha_L_fucos"/>
    <property type="match status" value="1"/>
</dbReference>
<dbReference type="InterPro" id="IPR008979">
    <property type="entry name" value="Galactose-bd-like_sf"/>
</dbReference>
<comment type="similarity">
    <text evidence="2">Belongs to the glycosyl hydrolase 29 family.</text>
</comment>
<keyword evidence="4 7" id="KW-0732">Signal</keyword>
<dbReference type="Proteomes" id="UP000515369">
    <property type="component" value="Chromosome"/>
</dbReference>
<dbReference type="InterPro" id="IPR000421">
    <property type="entry name" value="FA58C"/>
</dbReference>
<comment type="function">
    <text evidence="1">Alpha-L-fucosidase is responsible for hydrolyzing the alpha-1,6-linked fucose joined to the reducing-end N-acetylglucosamine of the carbohydrate moieties of glycoproteins.</text>
</comment>
<name>A0A7G5H3R6_9BACT</name>
<dbReference type="InterPro" id="IPR016286">
    <property type="entry name" value="FUC_metazoa-typ"/>
</dbReference>
<evidence type="ECO:0000313" key="10">
    <source>
        <dbReference type="Proteomes" id="UP000515369"/>
    </source>
</evidence>
<dbReference type="InterPro" id="IPR017853">
    <property type="entry name" value="GH"/>
</dbReference>
<keyword evidence="5" id="KW-0378">Hydrolase</keyword>
<accession>A0A7G5H3R6</accession>
<dbReference type="PROSITE" id="PS50022">
    <property type="entry name" value="FA58C_3"/>
    <property type="match status" value="1"/>
</dbReference>